<dbReference type="SUPFAM" id="SSF48371">
    <property type="entry name" value="ARM repeat"/>
    <property type="match status" value="1"/>
</dbReference>
<organism evidence="2 3">
    <name type="scientific">Chitinophaga barathri</name>
    <dbReference type="NCBI Taxonomy" id="1647451"/>
    <lineage>
        <taxon>Bacteria</taxon>
        <taxon>Pseudomonadati</taxon>
        <taxon>Bacteroidota</taxon>
        <taxon>Chitinophagia</taxon>
        <taxon>Chitinophagales</taxon>
        <taxon>Chitinophagaceae</taxon>
        <taxon>Chitinophaga</taxon>
    </lineage>
</organism>
<dbReference type="InterPro" id="IPR011042">
    <property type="entry name" value="6-blade_b-propeller_TolB-like"/>
</dbReference>
<proteinExistence type="predicted"/>
<evidence type="ECO:0000313" key="3">
    <source>
        <dbReference type="Proteomes" id="UP000279089"/>
    </source>
</evidence>
<dbReference type="InterPro" id="IPR011989">
    <property type="entry name" value="ARM-like"/>
</dbReference>
<reference evidence="3" key="1">
    <citation type="submission" date="2018-11" db="EMBL/GenBank/DDBJ databases">
        <title>Chitinophaga lutea sp.nov., isolate from arsenic contaminated soil.</title>
        <authorList>
            <person name="Zong Y."/>
        </authorList>
    </citation>
    <scope>NUCLEOTIDE SEQUENCE [LARGE SCALE GENOMIC DNA]</scope>
    <source>
        <strain evidence="3">YLT18</strain>
    </source>
</reference>
<sequence>MLPTMRNVLKLCTGLLLPVAVLTSGGCGNKEKYPGPLSPDEALKSLQVVEGLKVELFAAEPLVTDPVTMEFDEDGNCYVVVMSDYPDKPAPGKEKGHIRVLRDTNGDGKADTAIVFADKLSEGTSILPWKGGLLVTAAPEILYLKDTTGDFVADTREVLFSGFFKDNPETQITNLRFGVDNWIYANNRGQDGNITFRDKPDAKPLSVKGADFRFRLDRGLFEPETGPGQFGQALDDYRNRFVTENSIHIQQIMMPWRYTHRHTHLPSARAIRNISDHEPIMFQESATPYWRAERTKRRNAEFQEKKLKRVEYERGHFTGASGGTFYNGDALPAEFYGNIFTGEVAGNLVHRDILMSSKDSVHFTAKRADAETKREFIYSKDSWFRPVNFTTGPDGYLYILDYYRQHIETPVSIPDDLKADMDFYEGSDKGRIYRVMPANGTYKNVSPKLSKTSSDSLVQLFAHPNQWYAQQAHRLLVERQDKSVIPALKLMLGNADPRARLHALYVLEALDALDVSIVKKALADSSANVQEHAAILAEAYPACLPDLAALVKNSPAKLTMQVTLSLGQFNNNQVQHAFVQALARYGDNKYMQMAVLSSEAGSAPVMLDLLLKNSVGKDTLKIGNDFIHDLSYIIGSRNDAKQVAQYFGLLEHESMQINNRQSFAVKGLLGGMERSVGSSPALKAALKAFRPKLKNVTSQTVAELKTLVSTTK</sequence>
<comment type="caution">
    <text evidence="2">The sequence shown here is derived from an EMBL/GenBank/DDBJ whole genome shotgun (WGS) entry which is preliminary data.</text>
</comment>
<dbReference type="NCBIfam" id="TIGR02604">
    <property type="entry name" value="Piru_Ver_Nterm"/>
    <property type="match status" value="1"/>
</dbReference>
<dbReference type="InterPro" id="IPR013428">
    <property type="entry name" value="Membrane-bound_put_N"/>
</dbReference>
<accession>A0A3N4MG99</accession>
<dbReference type="Proteomes" id="UP000279089">
    <property type="component" value="Unassembled WGS sequence"/>
</dbReference>
<dbReference type="EMBL" id="RMBX01000012">
    <property type="protein sequence ID" value="RPD39120.1"/>
    <property type="molecule type" value="Genomic_DNA"/>
</dbReference>
<dbReference type="InterPro" id="IPR055557">
    <property type="entry name" value="DUF7133"/>
</dbReference>
<dbReference type="Gene3D" id="1.25.10.10">
    <property type="entry name" value="Leucine-rich Repeat Variant"/>
    <property type="match status" value="1"/>
</dbReference>
<dbReference type="Gene3D" id="2.120.10.30">
    <property type="entry name" value="TolB, C-terminal domain"/>
    <property type="match status" value="1"/>
</dbReference>
<feature type="domain" description="DUF7133" evidence="1">
    <location>
        <begin position="38"/>
        <end position="438"/>
    </location>
</feature>
<gene>
    <name evidence="2" type="ORF">EG028_21135</name>
</gene>
<dbReference type="AlphaFoldDB" id="A0A3N4MG99"/>
<dbReference type="InterPro" id="IPR011041">
    <property type="entry name" value="Quinoprot_gluc/sorb_DH_b-prop"/>
</dbReference>
<name>A0A3N4MG99_9BACT</name>
<evidence type="ECO:0000313" key="2">
    <source>
        <dbReference type="EMBL" id="RPD39120.1"/>
    </source>
</evidence>
<dbReference type="OrthoDB" id="9808161at2"/>
<dbReference type="InterPro" id="IPR016024">
    <property type="entry name" value="ARM-type_fold"/>
</dbReference>
<dbReference type="PANTHER" id="PTHR33546:SF1">
    <property type="entry name" value="LARGE, MULTIFUNCTIONAL SECRETED PROTEIN"/>
    <property type="match status" value="1"/>
</dbReference>
<protein>
    <submittedName>
        <fullName evidence="2">Dehydrogenase</fullName>
    </submittedName>
</protein>
<dbReference type="SUPFAM" id="SSF50952">
    <property type="entry name" value="Soluble quinoprotein glucose dehydrogenase"/>
    <property type="match status" value="1"/>
</dbReference>
<keyword evidence="3" id="KW-1185">Reference proteome</keyword>
<dbReference type="PROSITE" id="PS51257">
    <property type="entry name" value="PROKAR_LIPOPROTEIN"/>
    <property type="match status" value="1"/>
</dbReference>
<evidence type="ECO:0000259" key="1">
    <source>
        <dbReference type="Pfam" id="PF23500"/>
    </source>
</evidence>
<dbReference type="PANTHER" id="PTHR33546">
    <property type="entry name" value="LARGE, MULTIFUNCTIONAL SECRETED PROTEIN-RELATED"/>
    <property type="match status" value="1"/>
</dbReference>
<dbReference type="Pfam" id="PF23500">
    <property type="entry name" value="DUF7133"/>
    <property type="match status" value="1"/>
</dbReference>